<dbReference type="AlphaFoldDB" id="A0A5N6UJY8"/>
<reference evidence="1 2" key="1">
    <citation type="submission" date="2019-04" db="EMBL/GenBank/DDBJ databases">
        <title>Friends and foes A comparative genomics study of 23 Aspergillus species from section Flavi.</title>
        <authorList>
            <consortium name="DOE Joint Genome Institute"/>
            <person name="Kjaerbolling I."/>
            <person name="Vesth T."/>
            <person name="Frisvad J.C."/>
            <person name="Nybo J.L."/>
            <person name="Theobald S."/>
            <person name="Kildgaard S."/>
            <person name="Isbrandt T."/>
            <person name="Kuo A."/>
            <person name="Sato A."/>
            <person name="Lyhne E.K."/>
            <person name="Kogle M.E."/>
            <person name="Wiebenga A."/>
            <person name="Kun R.S."/>
            <person name="Lubbers R.J."/>
            <person name="Makela M.R."/>
            <person name="Barry K."/>
            <person name="Chovatia M."/>
            <person name="Clum A."/>
            <person name="Daum C."/>
            <person name="Haridas S."/>
            <person name="He G."/>
            <person name="LaButti K."/>
            <person name="Lipzen A."/>
            <person name="Mondo S."/>
            <person name="Riley R."/>
            <person name="Salamov A."/>
            <person name="Simmons B.A."/>
            <person name="Magnuson J.K."/>
            <person name="Henrissat B."/>
            <person name="Mortensen U.H."/>
            <person name="Larsen T.O."/>
            <person name="Devries R.P."/>
            <person name="Grigoriev I.V."/>
            <person name="Machida M."/>
            <person name="Baker S.E."/>
            <person name="Andersen M.R."/>
        </authorList>
    </citation>
    <scope>NUCLEOTIDE SEQUENCE [LARGE SCALE GENOMIC DNA]</scope>
    <source>
        <strain evidence="1 2">CBS 117626</strain>
    </source>
</reference>
<dbReference type="OrthoDB" id="5083627at2759"/>
<proteinExistence type="predicted"/>
<dbReference type="EMBL" id="ML738685">
    <property type="protein sequence ID" value="KAE8158928.1"/>
    <property type="molecule type" value="Genomic_DNA"/>
</dbReference>
<sequence length="521" mass="57883">MATQLEFSALRESMKGLQTTQGYDVLVSYSEEKVNQLLRARSEELKSILEIGPLRTSVKFFGKKYDVDIHMSLDHPLLQFEDERGNIVLKYNIKEAHYEDIKTKETTTFPTGMVLSFDTKFTNATGTVESSQSKEGFAGSGKTASANELVIINPNEKNVSQGVCITFEKASLDLIGTTHDSKEAVEDNLFVLGALKKYFNDNAELKYYVAGVSNEYHPDSESHFLQPRSFCFSTLKGNTPKDKSALCMWISVKGGTNRDQSANKDFNSIFHATGLIPIPSGRSCSIIMNNDLVAKQFFMSGLSTGFKNMSSNGDLKFSGNMIASDVEVPARPRTNPVKMDGIKFSPSKPLTSISFSSDINSKAHKISYTSDEQHVDWSYYTTTVGNGGERWMVEHHGTTNLVFGWTATGSWKDRKTTAHPNLLGLEWTGDKDWTISKSAKDQEWWQVITGGSTSIPENLQNLTVPRPNVNLEMNTLDYFLTTNLLYPGKHIFNADNPSSDSTDKGLALPHDLILTGETKIN</sequence>
<dbReference type="Proteomes" id="UP000326950">
    <property type="component" value="Unassembled WGS sequence"/>
</dbReference>
<gene>
    <name evidence="1" type="ORF">BDV40DRAFT_307484</name>
</gene>
<protein>
    <submittedName>
        <fullName evidence="1">Uncharacterized protein</fullName>
    </submittedName>
</protein>
<accession>A0A5N6UJY8</accession>
<evidence type="ECO:0000313" key="1">
    <source>
        <dbReference type="EMBL" id="KAE8158928.1"/>
    </source>
</evidence>
<name>A0A5N6UJY8_ASPTM</name>
<organism evidence="1 2">
    <name type="scientific">Aspergillus tamarii</name>
    <dbReference type="NCBI Taxonomy" id="41984"/>
    <lineage>
        <taxon>Eukaryota</taxon>
        <taxon>Fungi</taxon>
        <taxon>Dikarya</taxon>
        <taxon>Ascomycota</taxon>
        <taxon>Pezizomycotina</taxon>
        <taxon>Eurotiomycetes</taxon>
        <taxon>Eurotiomycetidae</taxon>
        <taxon>Eurotiales</taxon>
        <taxon>Aspergillaceae</taxon>
        <taxon>Aspergillus</taxon>
        <taxon>Aspergillus subgen. Circumdati</taxon>
    </lineage>
</organism>
<keyword evidence="2" id="KW-1185">Reference proteome</keyword>
<evidence type="ECO:0000313" key="2">
    <source>
        <dbReference type="Proteomes" id="UP000326950"/>
    </source>
</evidence>